<proteinExistence type="predicted"/>
<evidence type="ECO:0000256" key="1">
    <source>
        <dbReference type="SAM" id="MobiDB-lite"/>
    </source>
</evidence>
<evidence type="ECO:0000313" key="2">
    <source>
        <dbReference type="EMBL" id="EFH88228.1"/>
    </source>
</evidence>
<evidence type="ECO:0000313" key="3">
    <source>
        <dbReference type="Proteomes" id="UP000004508"/>
    </source>
</evidence>
<gene>
    <name evidence="2" type="ORF">Krac_9644</name>
</gene>
<organism evidence="2 3">
    <name type="scientific">Ktedonobacter racemifer DSM 44963</name>
    <dbReference type="NCBI Taxonomy" id="485913"/>
    <lineage>
        <taxon>Bacteria</taxon>
        <taxon>Bacillati</taxon>
        <taxon>Chloroflexota</taxon>
        <taxon>Ktedonobacteria</taxon>
        <taxon>Ktedonobacterales</taxon>
        <taxon>Ktedonobacteraceae</taxon>
        <taxon>Ktedonobacter</taxon>
    </lineage>
</organism>
<comment type="caution">
    <text evidence="2">The sequence shown here is derived from an EMBL/GenBank/DDBJ whole genome shotgun (WGS) entry which is preliminary data.</text>
</comment>
<accession>D6TCW4</accession>
<dbReference type="InParanoid" id="D6TCW4"/>
<keyword evidence="3" id="KW-1185">Reference proteome</keyword>
<name>D6TCW4_KTERA</name>
<protein>
    <submittedName>
        <fullName evidence="2">Uncharacterized protein</fullName>
    </submittedName>
</protein>
<dbReference type="EMBL" id="ADVG01000001">
    <property type="protein sequence ID" value="EFH88228.1"/>
    <property type="molecule type" value="Genomic_DNA"/>
</dbReference>
<dbReference type="AlphaFoldDB" id="D6TCW4"/>
<reference evidence="2 3" key="1">
    <citation type="journal article" date="2011" name="Stand. Genomic Sci.">
        <title>Non-contiguous finished genome sequence and contextual data of the filamentous soil bacterium Ktedonobacter racemifer type strain (SOSP1-21).</title>
        <authorList>
            <person name="Chang Y.J."/>
            <person name="Land M."/>
            <person name="Hauser L."/>
            <person name="Chertkov O."/>
            <person name="Del Rio T.G."/>
            <person name="Nolan M."/>
            <person name="Copeland A."/>
            <person name="Tice H."/>
            <person name="Cheng J.F."/>
            <person name="Lucas S."/>
            <person name="Han C."/>
            <person name="Goodwin L."/>
            <person name="Pitluck S."/>
            <person name="Ivanova N."/>
            <person name="Ovchinikova G."/>
            <person name="Pati A."/>
            <person name="Chen A."/>
            <person name="Palaniappan K."/>
            <person name="Mavromatis K."/>
            <person name="Liolios K."/>
            <person name="Brettin T."/>
            <person name="Fiebig A."/>
            <person name="Rohde M."/>
            <person name="Abt B."/>
            <person name="Goker M."/>
            <person name="Detter J.C."/>
            <person name="Woyke T."/>
            <person name="Bristow J."/>
            <person name="Eisen J.A."/>
            <person name="Markowitz V."/>
            <person name="Hugenholtz P."/>
            <person name="Kyrpides N.C."/>
            <person name="Klenk H.P."/>
            <person name="Lapidus A."/>
        </authorList>
    </citation>
    <scope>NUCLEOTIDE SEQUENCE [LARGE SCALE GENOMIC DNA]</scope>
    <source>
        <strain evidence="3">DSM 44963</strain>
    </source>
</reference>
<dbReference type="Proteomes" id="UP000004508">
    <property type="component" value="Unassembled WGS sequence"/>
</dbReference>
<sequence length="64" mass="7301">MYPDSTHGIPKETMRRNRTTRHGTEDETTKSSCYPGVPEEFTLEHNSRFPLGILVELQNVVSPI</sequence>
<feature type="region of interest" description="Disordered" evidence="1">
    <location>
        <begin position="1"/>
        <end position="36"/>
    </location>
</feature>